<reference evidence="1 2" key="1">
    <citation type="journal article" date="2012" name="J. Bacteriol.">
        <title>Genome Sequence of Gallaecimonas xiamenensis Type Strain 3-C-1.</title>
        <authorList>
            <person name="Lai Q."/>
            <person name="Wang L."/>
            <person name="Wang W."/>
            <person name="Shao Z."/>
        </authorList>
    </citation>
    <scope>NUCLEOTIDE SEQUENCE [LARGE SCALE GENOMIC DNA]</scope>
    <source>
        <strain evidence="1 2">3-C-1</strain>
    </source>
</reference>
<evidence type="ECO:0008006" key="3">
    <source>
        <dbReference type="Google" id="ProtNLM"/>
    </source>
</evidence>
<evidence type="ECO:0000313" key="2">
    <source>
        <dbReference type="Proteomes" id="UP000006755"/>
    </source>
</evidence>
<organism evidence="1 2">
    <name type="scientific">Gallaecimonas xiamenensis 3-C-1</name>
    <dbReference type="NCBI Taxonomy" id="745411"/>
    <lineage>
        <taxon>Bacteria</taxon>
        <taxon>Pseudomonadati</taxon>
        <taxon>Pseudomonadota</taxon>
        <taxon>Gammaproteobacteria</taxon>
        <taxon>Enterobacterales</taxon>
        <taxon>Gallaecimonadaceae</taxon>
        <taxon>Gallaecimonas</taxon>
    </lineage>
</organism>
<comment type="caution">
    <text evidence="1">The sequence shown here is derived from an EMBL/GenBank/DDBJ whole genome shotgun (WGS) entry which is preliminary data.</text>
</comment>
<dbReference type="eggNOG" id="COG3409">
    <property type="taxonomic scope" value="Bacteria"/>
</dbReference>
<dbReference type="Gene3D" id="1.10.101.10">
    <property type="entry name" value="PGBD-like superfamily/PGBD"/>
    <property type="match status" value="1"/>
</dbReference>
<dbReference type="EMBL" id="AMRI01000013">
    <property type="protein sequence ID" value="EKE73046.1"/>
    <property type="molecule type" value="Genomic_DNA"/>
</dbReference>
<dbReference type="OrthoDB" id="1523598at2"/>
<keyword evidence="2" id="KW-1185">Reference proteome</keyword>
<dbReference type="InterPro" id="IPR036365">
    <property type="entry name" value="PGBD-like_sf"/>
</dbReference>
<name>K2IS11_9GAMM</name>
<accession>K2IS11</accession>
<dbReference type="SUPFAM" id="SSF47090">
    <property type="entry name" value="PGBD-like"/>
    <property type="match status" value="1"/>
</dbReference>
<dbReference type="InterPro" id="IPR036366">
    <property type="entry name" value="PGBDSf"/>
</dbReference>
<sequence length="298" mass="32439">MLELQNSVGLSGINLPGDVKLVQILLNLHNTPAKHIGEDGLCGNKTIKAIIAYQNRIMPGWKADGRIDPGGRTFMKLLSEISPKDQDKIALSLHSGKKAKLVKLSPASTQGVNVTYSSTVPANKRLVSDYAIKVVKKALADAGMKKAVITSTLRFPSEQAAIMYRNAKISLAKQKQLYGSNGDKVLDVYAANKTKAQSEVVALMTSKIEELAEDGRKVSKHCTSVEDYGRLNVFDIGVNSTRAADPDHFNLNKLTTALKALATDGYINKLIDETAKSNSCWHLEIQPNKKPLQDKDPS</sequence>
<dbReference type="RefSeq" id="WP_008484734.1">
    <property type="nucleotide sequence ID" value="NZ_AMRI01000013.1"/>
</dbReference>
<dbReference type="STRING" id="745411.B3C1_10532"/>
<dbReference type="Proteomes" id="UP000006755">
    <property type="component" value="Unassembled WGS sequence"/>
</dbReference>
<proteinExistence type="predicted"/>
<protein>
    <recommendedName>
        <fullName evidence="3">Peptidoglycan binding-like domain-containing protein</fullName>
    </recommendedName>
</protein>
<evidence type="ECO:0000313" key="1">
    <source>
        <dbReference type="EMBL" id="EKE73046.1"/>
    </source>
</evidence>
<dbReference type="AlphaFoldDB" id="K2IS11"/>
<dbReference type="PATRIC" id="fig|745411.4.peg.2066"/>
<gene>
    <name evidence="1" type="ORF">B3C1_10532</name>
</gene>